<accession>A0AAP2DG70</accession>
<organism evidence="1 2">
    <name type="scientific">Dawidia soli</name>
    <dbReference type="NCBI Taxonomy" id="2782352"/>
    <lineage>
        <taxon>Bacteria</taxon>
        <taxon>Pseudomonadati</taxon>
        <taxon>Bacteroidota</taxon>
        <taxon>Cytophagia</taxon>
        <taxon>Cytophagales</taxon>
        <taxon>Chryseotaleaceae</taxon>
        <taxon>Dawidia</taxon>
    </lineage>
</organism>
<reference evidence="1 2" key="1">
    <citation type="submission" date="2021-05" db="EMBL/GenBank/DDBJ databases">
        <title>A Polyphasic approach of four new species of the genus Ohtaekwangia: Ohtaekwangia histidinii sp. nov., Ohtaekwangia cretensis sp. nov., Ohtaekwangia indiensis sp. nov., Ohtaekwangia reichenbachii sp. nov. from diverse environment.</title>
        <authorList>
            <person name="Octaviana S."/>
        </authorList>
    </citation>
    <scope>NUCLEOTIDE SEQUENCE [LARGE SCALE GENOMIC DNA]</scope>
    <source>
        <strain evidence="1 2">PWU37</strain>
    </source>
</reference>
<keyword evidence="2" id="KW-1185">Reference proteome</keyword>
<comment type="caution">
    <text evidence="1">The sequence shown here is derived from an EMBL/GenBank/DDBJ whole genome shotgun (WGS) entry which is preliminary data.</text>
</comment>
<evidence type="ECO:0000313" key="1">
    <source>
        <dbReference type="EMBL" id="MBT1690100.1"/>
    </source>
</evidence>
<sequence>MRNRLRNVFADSEINASDTGATMAEIRFEGPNDGPEYHVVRNGTGGIGGADHAELDPSFGTILDDVVKLGEGEQFYVNDAKRSQA</sequence>
<gene>
    <name evidence="1" type="ORF">KK078_26280</name>
</gene>
<protein>
    <submittedName>
        <fullName evidence="1">Uncharacterized protein</fullName>
    </submittedName>
</protein>
<dbReference type="RefSeq" id="WP_254093319.1">
    <property type="nucleotide sequence ID" value="NZ_JAHESC010000055.1"/>
</dbReference>
<dbReference type="AlphaFoldDB" id="A0AAP2DG70"/>
<proteinExistence type="predicted"/>
<name>A0AAP2DG70_9BACT</name>
<dbReference type="Proteomes" id="UP001319180">
    <property type="component" value="Unassembled WGS sequence"/>
</dbReference>
<evidence type="ECO:0000313" key="2">
    <source>
        <dbReference type="Proteomes" id="UP001319180"/>
    </source>
</evidence>
<dbReference type="EMBL" id="JAHESC010000055">
    <property type="protein sequence ID" value="MBT1690100.1"/>
    <property type="molecule type" value="Genomic_DNA"/>
</dbReference>